<feature type="transmembrane region" description="Helical" evidence="1">
    <location>
        <begin position="52"/>
        <end position="70"/>
    </location>
</feature>
<feature type="transmembrane region" description="Helical" evidence="1">
    <location>
        <begin position="76"/>
        <end position="95"/>
    </location>
</feature>
<dbReference type="EMBL" id="NGKU01000001">
    <property type="protein sequence ID" value="OTN77198.1"/>
    <property type="molecule type" value="Genomic_DNA"/>
</dbReference>
<keyword evidence="1" id="KW-1133">Transmembrane helix</keyword>
<sequence length="116" mass="13851">MIFLVIGIIFLLIGLVFFIFPSKEINFIYGYRSYLAKQNDTYWRYAQKISSRYFILFGTLMTIIGGVLKWQAWTNFFLLEMIAIPWFIVPIFGLIEEGLQRFDKEHRGEDNEYIND</sequence>
<protein>
    <recommendedName>
        <fullName evidence="4">SdpI/YhfL family protein</fullName>
    </recommendedName>
</protein>
<gene>
    <name evidence="2" type="ORF">A5886_002295</name>
</gene>
<dbReference type="Proteomes" id="UP000195043">
    <property type="component" value="Unassembled WGS sequence"/>
</dbReference>
<comment type="caution">
    <text evidence="2">The sequence shown here is derived from an EMBL/GenBank/DDBJ whole genome shotgun (WGS) entry which is preliminary data.</text>
</comment>
<dbReference type="Pfam" id="PF13630">
    <property type="entry name" value="SdpI"/>
    <property type="match status" value="1"/>
</dbReference>
<dbReference type="RefSeq" id="WP_086275254.1">
    <property type="nucleotide sequence ID" value="NZ_NGKU01000001.1"/>
</dbReference>
<dbReference type="OrthoDB" id="2312248at2"/>
<evidence type="ECO:0000313" key="2">
    <source>
        <dbReference type="EMBL" id="OTN77198.1"/>
    </source>
</evidence>
<evidence type="ECO:0000313" key="3">
    <source>
        <dbReference type="Proteomes" id="UP000195043"/>
    </source>
</evidence>
<dbReference type="InterPro" id="IPR025962">
    <property type="entry name" value="SdpI/YhfL"/>
</dbReference>
<feature type="transmembrane region" description="Helical" evidence="1">
    <location>
        <begin position="6"/>
        <end position="31"/>
    </location>
</feature>
<organism evidence="2 3">
    <name type="scientific">Candidatus Enterococcus testudinis</name>
    <dbReference type="NCBI Taxonomy" id="1834191"/>
    <lineage>
        <taxon>Bacteria</taxon>
        <taxon>Bacillati</taxon>
        <taxon>Bacillota</taxon>
        <taxon>Bacilli</taxon>
        <taxon>Lactobacillales</taxon>
        <taxon>Enterococcaceae</taxon>
        <taxon>Enterococcus</taxon>
    </lineage>
</organism>
<name>A0A242A836_9ENTE</name>
<dbReference type="AlphaFoldDB" id="A0A242A836"/>
<keyword evidence="3" id="KW-1185">Reference proteome</keyword>
<dbReference type="STRING" id="1834191.A5886_002295"/>
<proteinExistence type="predicted"/>
<keyword evidence="1" id="KW-0472">Membrane</keyword>
<keyword evidence="1" id="KW-0812">Transmembrane</keyword>
<evidence type="ECO:0008006" key="4">
    <source>
        <dbReference type="Google" id="ProtNLM"/>
    </source>
</evidence>
<evidence type="ECO:0000256" key="1">
    <source>
        <dbReference type="SAM" id="Phobius"/>
    </source>
</evidence>
<reference evidence="2 3" key="1">
    <citation type="submission" date="2017-05" db="EMBL/GenBank/DDBJ databases">
        <title>The Genome Sequence of Enterococcus sp. 8G7_MSG3316.</title>
        <authorList>
            <consortium name="The Broad Institute Genomics Platform"/>
            <consortium name="The Broad Institute Genomic Center for Infectious Diseases"/>
            <person name="Earl A."/>
            <person name="Manson A."/>
            <person name="Schwartman J."/>
            <person name="Gilmore M."/>
            <person name="Abouelleil A."/>
            <person name="Cao P."/>
            <person name="Chapman S."/>
            <person name="Cusick C."/>
            <person name="Shea T."/>
            <person name="Young S."/>
            <person name="Neafsey D."/>
            <person name="Nusbaum C."/>
            <person name="Birren B."/>
        </authorList>
    </citation>
    <scope>NUCLEOTIDE SEQUENCE [LARGE SCALE GENOMIC DNA]</scope>
    <source>
        <strain evidence="2 3">8G7_MSG3316</strain>
    </source>
</reference>
<accession>A0A242A836</accession>